<name>A0A7U7GEL8_9GAMM</name>
<accession>A0A7U7GEL8</accession>
<reference evidence="1 2" key="1">
    <citation type="journal article" date="2014" name="ISME J.">
        <title>Candidatus Competibacter-lineage genomes retrieved from metagenomes reveal functional metabolic diversity.</title>
        <authorList>
            <person name="McIlroy S.J."/>
            <person name="Albertsen M."/>
            <person name="Andresen E.K."/>
            <person name="Saunders A.M."/>
            <person name="Kristiansen R."/>
            <person name="Stokholm-Bjerregaard M."/>
            <person name="Nielsen K.L."/>
            <person name="Nielsen P.H."/>
        </authorList>
    </citation>
    <scope>NUCLEOTIDE SEQUENCE [LARGE SCALE GENOMIC DNA]</scope>
    <source>
        <strain evidence="1 2">Run_B_J11</strain>
    </source>
</reference>
<dbReference type="GO" id="GO:0050797">
    <property type="term" value="F:thymidylate synthase (FAD) activity"/>
    <property type="evidence" value="ECO:0007669"/>
    <property type="project" value="InterPro"/>
</dbReference>
<dbReference type="OrthoDB" id="9774464at2"/>
<proteinExistence type="predicted"/>
<dbReference type="GO" id="GO:0006231">
    <property type="term" value="P:dTMP biosynthetic process"/>
    <property type="evidence" value="ECO:0007669"/>
    <property type="project" value="InterPro"/>
</dbReference>
<dbReference type="SUPFAM" id="SSF69796">
    <property type="entry name" value="Thymidylate synthase-complementing protein Thy1"/>
    <property type="match status" value="1"/>
</dbReference>
<keyword evidence="2" id="KW-1185">Reference proteome</keyword>
<comment type="caution">
    <text evidence="1">The sequence shown here is derived from an EMBL/GenBank/DDBJ whole genome shotgun (WGS) entry which is preliminary data.</text>
</comment>
<dbReference type="Proteomes" id="UP000019184">
    <property type="component" value="Unassembled WGS sequence"/>
</dbReference>
<dbReference type="PANTHER" id="PTHR34934">
    <property type="entry name" value="FLAVIN-DEPENDENT THYMIDYLATE SYNTHASE"/>
    <property type="match status" value="1"/>
</dbReference>
<dbReference type="Pfam" id="PF02511">
    <property type="entry name" value="Thy1"/>
    <property type="match status" value="1"/>
</dbReference>
<dbReference type="InterPro" id="IPR036098">
    <property type="entry name" value="Thymidylate_synthase_ThyX_sf"/>
</dbReference>
<evidence type="ECO:0000313" key="1">
    <source>
        <dbReference type="EMBL" id="CDH46968.1"/>
    </source>
</evidence>
<protein>
    <submittedName>
        <fullName evidence="1">Uncharacterized protein</fullName>
    </submittedName>
</protein>
<dbReference type="GO" id="GO:0070402">
    <property type="term" value="F:NADPH binding"/>
    <property type="evidence" value="ECO:0007669"/>
    <property type="project" value="TreeGrafter"/>
</dbReference>
<dbReference type="InterPro" id="IPR003669">
    <property type="entry name" value="Thymidylate_synthase_ThyX"/>
</dbReference>
<dbReference type="GO" id="GO:0004799">
    <property type="term" value="F:thymidylate synthase activity"/>
    <property type="evidence" value="ECO:0007669"/>
    <property type="project" value="TreeGrafter"/>
</dbReference>
<evidence type="ECO:0000313" key="2">
    <source>
        <dbReference type="Proteomes" id="UP000019184"/>
    </source>
</evidence>
<dbReference type="GO" id="GO:0050660">
    <property type="term" value="F:flavin adenine dinucleotide binding"/>
    <property type="evidence" value="ECO:0007669"/>
    <property type="project" value="InterPro"/>
</dbReference>
<dbReference type="AlphaFoldDB" id="A0A7U7GEL8"/>
<dbReference type="EMBL" id="CBTK010000286">
    <property type="protein sequence ID" value="CDH46968.1"/>
    <property type="molecule type" value="Genomic_DNA"/>
</dbReference>
<gene>
    <name evidence="1" type="ORF">BN874_690018</name>
</gene>
<dbReference type="Gene3D" id="3.30.1360.170">
    <property type="match status" value="1"/>
</dbReference>
<sequence length="196" mass="21026">MSAVERVDCQGDLLVVNAARASLDKQHMTFDGVNDQRLLNYLALHGHISPFFHPQITLRITAPIFIARQLMRSTVGLAVSEVSRRYVSTPPTYWHPVAWRSAVANVKQGSGGALPKAKARLVGAMYRAVLAVCDTAYRLPPQSQDRTVSRAGAGDAAAFAGNDLDLDGFAVRFLAGLSVAIRGTRAAGKPVDRGAD</sequence>
<organism evidence="1 2">
    <name type="scientific">Candidatus Contendobacter odensis Run_B_J11</name>
    <dbReference type="NCBI Taxonomy" id="1400861"/>
    <lineage>
        <taxon>Bacteria</taxon>
        <taxon>Pseudomonadati</taxon>
        <taxon>Pseudomonadota</taxon>
        <taxon>Gammaproteobacteria</taxon>
        <taxon>Candidatus Competibacteraceae</taxon>
        <taxon>Candidatus Contendibacter</taxon>
    </lineage>
</organism>
<dbReference type="PANTHER" id="PTHR34934:SF1">
    <property type="entry name" value="FLAVIN-DEPENDENT THYMIDYLATE SYNTHASE"/>
    <property type="match status" value="1"/>
</dbReference>